<keyword evidence="2" id="KW-0732">Signal</keyword>
<dbReference type="PANTHER" id="PTHR33735:SF10">
    <property type="entry name" value="EXPRESSED PROTEIN"/>
    <property type="match status" value="1"/>
</dbReference>
<feature type="compositionally biased region" description="Pro residues" evidence="1">
    <location>
        <begin position="83"/>
        <end position="98"/>
    </location>
</feature>
<evidence type="ECO:0000313" key="3">
    <source>
        <dbReference type="EMBL" id="KAJ8433801.1"/>
    </source>
</evidence>
<dbReference type="EMBL" id="JAKOGI010000517">
    <property type="protein sequence ID" value="KAJ8433801.1"/>
    <property type="molecule type" value="Genomic_DNA"/>
</dbReference>
<protein>
    <submittedName>
        <fullName evidence="3">Uncharacterized protein</fullName>
    </submittedName>
</protein>
<keyword evidence="4" id="KW-1185">Reference proteome</keyword>
<feature type="region of interest" description="Disordered" evidence="1">
    <location>
        <begin position="78"/>
        <end position="102"/>
    </location>
</feature>
<feature type="chain" id="PRO_5040380132" evidence="2">
    <location>
        <begin position="16"/>
        <end position="203"/>
    </location>
</feature>
<gene>
    <name evidence="3" type="ORF">Cgig2_025964</name>
</gene>
<reference evidence="3" key="1">
    <citation type="submission" date="2022-04" db="EMBL/GenBank/DDBJ databases">
        <title>Carnegiea gigantea Genome sequencing and assembly v2.</title>
        <authorList>
            <person name="Copetti D."/>
            <person name="Sanderson M.J."/>
            <person name="Burquez A."/>
            <person name="Wojciechowski M.F."/>
        </authorList>
    </citation>
    <scope>NUCLEOTIDE SEQUENCE</scope>
    <source>
        <strain evidence="3">SGP5-SGP5p</strain>
        <tissue evidence="3">Aerial part</tissue>
    </source>
</reference>
<evidence type="ECO:0000256" key="1">
    <source>
        <dbReference type="SAM" id="MobiDB-lite"/>
    </source>
</evidence>
<evidence type="ECO:0000313" key="4">
    <source>
        <dbReference type="Proteomes" id="UP001153076"/>
    </source>
</evidence>
<sequence length="203" mass="22116">MTMVMAMAMSSILSATPTYNNNNNNNNRVIPVVRSASLKTLPLASTSRFLRDNNHGLHYNLKALNPGLRPRKHIRAANDSAQPAPPPPPTAPSDPSPTPTGRKEWIAGIMITLLLPFLKSKWGPLLLFKDKFDTELQKVDAAVEAVENVAEGVEKAAEDLAEKLPNGSRLKNAADVVEHAAEKVAKDAHLADAAIHKVYFHLH</sequence>
<feature type="signal peptide" evidence="2">
    <location>
        <begin position="1"/>
        <end position="15"/>
    </location>
</feature>
<dbReference type="PANTHER" id="PTHR33735">
    <property type="entry name" value="EXPRESSED PROTEIN"/>
    <property type="match status" value="1"/>
</dbReference>
<dbReference type="AlphaFoldDB" id="A0A9Q1QA11"/>
<name>A0A9Q1QA11_9CARY</name>
<proteinExistence type="predicted"/>
<comment type="caution">
    <text evidence="3">The sequence shown here is derived from an EMBL/GenBank/DDBJ whole genome shotgun (WGS) entry which is preliminary data.</text>
</comment>
<evidence type="ECO:0000256" key="2">
    <source>
        <dbReference type="SAM" id="SignalP"/>
    </source>
</evidence>
<organism evidence="3 4">
    <name type="scientific">Carnegiea gigantea</name>
    <dbReference type="NCBI Taxonomy" id="171969"/>
    <lineage>
        <taxon>Eukaryota</taxon>
        <taxon>Viridiplantae</taxon>
        <taxon>Streptophyta</taxon>
        <taxon>Embryophyta</taxon>
        <taxon>Tracheophyta</taxon>
        <taxon>Spermatophyta</taxon>
        <taxon>Magnoliopsida</taxon>
        <taxon>eudicotyledons</taxon>
        <taxon>Gunneridae</taxon>
        <taxon>Pentapetalae</taxon>
        <taxon>Caryophyllales</taxon>
        <taxon>Cactineae</taxon>
        <taxon>Cactaceae</taxon>
        <taxon>Cactoideae</taxon>
        <taxon>Echinocereeae</taxon>
        <taxon>Carnegiea</taxon>
    </lineage>
</organism>
<accession>A0A9Q1QA11</accession>
<dbReference type="OrthoDB" id="1927611at2759"/>
<dbReference type="Proteomes" id="UP001153076">
    <property type="component" value="Unassembled WGS sequence"/>
</dbReference>